<dbReference type="Proteomes" id="UP000256709">
    <property type="component" value="Unassembled WGS sequence"/>
</dbReference>
<sequence>MRARRLIIPALLSATTLGTVGAAAFVAWRIIHPVRSRPTQILDVSSDGRIVLESTPMTRQDGELGLLYDDESQHAVLGPILNIDRDARVERSLAVAPGSTPPLAGTFARPIGNVFATAQAVSPDAREVTIDTAYGVAPAWLFPGTEASATTWAIHIHGSLSGRDGAFRSVQSLFDTGFTSLVPSMRGDGDGPPAPRGAFTLGQTEWLDIENALDYAAHQGAEKILLIGWSSGASIALRLAFSSKHDDLIGGLILIAPVISWRNSIRLSSKNFGVPKVIADASIWALGVGKVAQLLGSPEPLRFSELDWSRRGLRRKSPVLVLHSDGDTVASYEDSKAFEKMRRDYVTLTTFTPAVHALEWNANPIRFSNAIRRWVKTHR</sequence>
<dbReference type="Pfam" id="PF12697">
    <property type="entry name" value="Abhydrolase_6"/>
    <property type="match status" value="1"/>
</dbReference>
<accession>A0A3E0VB97</accession>
<gene>
    <name evidence="2" type="ORF">B7R21_18515</name>
</gene>
<name>A0A3E0VB97_9MICO</name>
<dbReference type="InterPro" id="IPR029058">
    <property type="entry name" value="AB_hydrolase_fold"/>
</dbReference>
<dbReference type="GO" id="GO:0003824">
    <property type="term" value="F:catalytic activity"/>
    <property type="evidence" value="ECO:0007669"/>
    <property type="project" value="UniProtKB-ARBA"/>
</dbReference>
<dbReference type="AlphaFoldDB" id="A0A3E0VB97"/>
<evidence type="ECO:0000259" key="1">
    <source>
        <dbReference type="Pfam" id="PF12697"/>
    </source>
</evidence>
<evidence type="ECO:0000313" key="3">
    <source>
        <dbReference type="Proteomes" id="UP000256709"/>
    </source>
</evidence>
<organism evidence="2 3">
    <name type="scientific">Subtercola boreus</name>
    <dbReference type="NCBI Taxonomy" id="120213"/>
    <lineage>
        <taxon>Bacteria</taxon>
        <taxon>Bacillati</taxon>
        <taxon>Actinomycetota</taxon>
        <taxon>Actinomycetes</taxon>
        <taxon>Micrococcales</taxon>
        <taxon>Microbacteriaceae</taxon>
        <taxon>Subtercola</taxon>
    </lineage>
</organism>
<protein>
    <recommendedName>
        <fullName evidence="1">AB hydrolase-1 domain-containing protein</fullName>
    </recommendedName>
</protein>
<feature type="domain" description="AB hydrolase-1" evidence="1">
    <location>
        <begin position="155"/>
        <end position="314"/>
    </location>
</feature>
<comment type="caution">
    <text evidence="2">The sequence shown here is derived from an EMBL/GenBank/DDBJ whole genome shotgun (WGS) entry which is preliminary data.</text>
</comment>
<dbReference type="InterPro" id="IPR000073">
    <property type="entry name" value="AB_hydrolase_1"/>
</dbReference>
<dbReference type="SUPFAM" id="SSF53474">
    <property type="entry name" value="alpha/beta-Hydrolases"/>
    <property type="match status" value="1"/>
</dbReference>
<evidence type="ECO:0000313" key="2">
    <source>
        <dbReference type="EMBL" id="RFA06768.1"/>
    </source>
</evidence>
<dbReference type="Gene3D" id="3.40.50.1820">
    <property type="entry name" value="alpha/beta hydrolase"/>
    <property type="match status" value="1"/>
</dbReference>
<reference evidence="2 3" key="1">
    <citation type="submission" date="2017-04" db="EMBL/GenBank/DDBJ databases">
        <title>Comparative genome analysis of Subtercola boreus.</title>
        <authorList>
            <person name="Cho Y.-J."/>
            <person name="Cho A."/>
            <person name="Kim O.-S."/>
            <person name="Lee J.-I."/>
        </authorList>
    </citation>
    <scope>NUCLEOTIDE SEQUENCE [LARGE SCALE GENOMIC DNA]</scope>
    <source>
        <strain evidence="2 3">P27444</strain>
    </source>
</reference>
<dbReference type="EMBL" id="NBXA01000050">
    <property type="protein sequence ID" value="RFA06768.1"/>
    <property type="molecule type" value="Genomic_DNA"/>
</dbReference>
<proteinExistence type="predicted"/>
<dbReference type="OrthoDB" id="8111537at2"/>